<reference evidence="4 5" key="1">
    <citation type="submission" date="2010-11" db="EMBL/GenBank/DDBJ databases">
        <title>The complete genome of Thermotoga thermarum DSM 5069.</title>
        <authorList>
            <consortium name="US DOE Joint Genome Institute (JGI-PGF)"/>
            <person name="Lucas S."/>
            <person name="Copeland A."/>
            <person name="Lapidus A."/>
            <person name="Bruce D."/>
            <person name="Goodwin L."/>
            <person name="Pitluck S."/>
            <person name="Kyrpides N."/>
            <person name="Mavromatis K."/>
            <person name="Ivanova N."/>
            <person name="Zeytun A."/>
            <person name="Brettin T."/>
            <person name="Detter J.C."/>
            <person name="Tapia R."/>
            <person name="Han C."/>
            <person name="Land M."/>
            <person name="Hauser L."/>
            <person name="Markowitz V."/>
            <person name="Cheng J.-F."/>
            <person name="Hugenholtz P."/>
            <person name="Woyke T."/>
            <person name="Wu D."/>
            <person name="Spring S."/>
            <person name="Schroeder M."/>
            <person name="Brambilla E."/>
            <person name="Klenk H.-P."/>
            <person name="Eisen J.A."/>
        </authorList>
    </citation>
    <scope>NUCLEOTIDE SEQUENCE [LARGE SCALE GENOMIC DNA]</scope>
    <source>
        <strain evidence="4 5">DSM 5069</strain>
    </source>
</reference>
<sequence length="392" mass="45642">MLSFLDLTLIAAWNIFHNGNIWQDIWLAGLISLFLYSMRVYEKEQLKISKQLSRTAVAVFLSMIAYLLFKLIFRYTILWNLLLSDVLFCFVILVPLRIGFLKMIFSRKRKYYLVCSEPLMNGFINELEQEGSIEIEKVSTVPQGKSNILFASEATLKLLDGKGSYQLLLPKLVEKHLKRIPLELVEAYPNYYKTAFDKNHDTLTKRILDIAVAILALVVLSPVMLAVALAIYFEDGKPIIFKQERIGKDGKKFIIYKFRSMRNVATITPKFADQEQDRITKVGRIIRKLRFDEIPQFINVLKGDMSIVGPRPEQISFHRELSRQIPLFDLRLRCKPGITGWAQVNYQYASNKEEYKKKLEYDLWYIKNGNSWIDIKVMLQTLETIIFKKGAK</sequence>
<keyword evidence="2" id="KW-1133">Transmembrane helix</keyword>
<evidence type="ECO:0000313" key="4">
    <source>
        <dbReference type="EMBL" id="AEH51667.1"/>
    </source>
</evidence>
<comment type="similarity">
    <text evidence="1">Belongs to the bacterial sugar transferase family.</text>
</comment>
<dbReference type="AlphaFoldDB" id="F7YXD2"/>
<dbReference type="PATRIC" id="fig|688269.3.peg.1666"/>
<evidence type="ECO:0000259" key="3">
    <source>
        <dbReference type="Pfam" id="PF02397"/>
    </source>
</evidence>
<keyword evidence="4" id="KW-0808">Transferase</keyword>
<feature type="transmembrane region" description="Helical" evidence="2">
    <location>
        <begin position="20"/>
        <end position="40"/>
    </location>
</feature>
<dbReference type="EMBL" id="CP002351">
    <property type="protein sequence ID" value="AEH51667.1"/>
    <property type="molecule type" value="Genomic_DNA"/>
</dbReference>
<dbReference type="STRING" id="688269.Theth_1616"/>
<dbReference type="RefSeq" id="WP_013932879.1">
    <property type="nucleotide sequence ID" value="NC_015707.1"/>
</dbReference>
<feature type="transmembrane region" description="Helical" evidence="2">
    <location>
        <begin position="207"/>
        <end position="233"/>
    </location>
</feature>
<keyword evidence="2" id="KW-0812">Transmembrane</keyword>
<dbReference type="GO" id="GO:0047360">
    <property type="term" value="F:undecaprenyl-phosphate galactose phosphotransferase activity"/>
    <property type="evidence" value="ECO:0007669"/>
    <property type="project" value="UniProtKB-EC"/>
</dbReference>
<keyword evidence="5" id="KW-1185">Reference proteome</keyword>
<protein>
    <submittedName>
        <fullName evidence="4">Exopolysaccharide biosynthesis polyprenyl glycosylphosphotransferase</fullName>
        <ecNumber evidence="4">2.7.8.6</ecNumber>
    </submittedName>
</protein>
<organism evidence="4 5">
    <name type="scientific">Pseudothermotoga thermarum DSM 5069</name>
    <dbReference type="NCBI Taxonomy" id="688269"/>
    <lineage>
        <taxon>Bacteria</taxon>
        <taxon>Thermotogati</taxon>
        <taxon>Thermotogota</taxon>
        <taxon>Thermotogae</taxon>
        <taxon>Thermotogales</taxon>
        <taxon>Thermotogaceae</taxon>
        <taxon>Pseudothermotoga</taxon>
    </lineage>
</organism>
<proteinExistence type="inferred from homology"/>
<dbReference type="KEGG" id="tta:Theth_1616"/>
<dbReference type="Pfam" id="PF02397">
    <property type="entry name" value="Bac_transf"/>
    <property type="match status" value="1"/>
</dbReference>
<dbReference type="EC" id="2.7.8.6" evidence="4"/>
<dbReference type="eggNOG" id="COG2148">
    <property type="taxonomic scope" value="Bacteria"/>
</dbReference>
<dbReference type="Proteomes" id="UP000006804">
    <property type="component" value="Chromosome"/>
</dbReference>
<feature type="transmembrane region" description="Helical" evidence="2">
    <location>
        <begin position="52"/>
        <end position="73"/>
    </location>
</feature>
<dbReference type="OrthoDB" id="9808602at2"/>
<name>F7YXD2_9THEM</name>
<dbReference type="InterPro" id="IPR003362">
    <property type="entry name" value="Bact_transf"/>
</dbReference>
<keyword evidence="2" id="KW-0472">Membrane</keyword>
<gene>
    <name evidence="4" type="ORF">Theth_1616</name>
</gene>
<accession>F7YXD2</accession>
<evidence type="ECO:0000256" key="2">
    <source>
        <dbReference type="SAM" id="Phobius"/>
    </source>
</evidence>
<dbReference type="HOGENOM" id="CLU_024920_0_0_0"/>
<dbReference type="PANTHER" id="PTHR30576:SF0">
    <property type="entry name" value="UNDECAPRENYL-PHOSPHATE N-ACETYLGALACTOSAMINYL 1-PHOSPHATE TRANSFERASE-RELATED"/>
    <property type="match status" value="1"/>
</dbReference>
<evidence type="ECO:0000313" key="5">
    <source>
        <dbReference type="Proteomes" id="UP000006804"/>
    </source>
</evidence>
<dbReference type="PANTHER" id="PTHR30576">
    <property type="entry name" value="COLANIC BIOSYNTHESIS UDP-GLUCOSE LIPID CARRIER TRANSFERASE"/>
    <property type="match status" value="1"/>
</dbReference>
<evidence type="ECO:0000256" key="1">
    <source>
        <dbReference type="ARBA" id="ARBA00006464"/>
    </source>
</evidence>
<feature type="domain" description="Bacterial sugar transferase" evidence="3">
    <location>
        <begin position="205"/>
        <end position="386"/>
    </location>
</feature>
<feature type="transmembrane region" description="Helical" evidence="2">
    <location>
        <begin position="79"/>
        <end position="100"/>
    </location>
</feature>